<proteinExistence type="predicted"/>
<accession>K8YAU7</accession>
<evidence type="ECO:0000313" key="1">
    <source>
        <dbReference type="EMBL" id="EKT87582.1"/>
    </source>
</evidence>
<dbReference type="EMBL" id="CP006694">
    <property type="protein sequence ID" value="EKT87582.1"/>
    <property type="molecule type" value="Genomic_DNA"/>
</dbReference>
<dbReference type="PATRIC" id="fig|758847.3.peg.1467"/>
<dbReference type="Proteomes" id="UP000035800">
    <property type="component" value="Chromosome I"/>
</dbReference>
<evidence type="ECO:0000313" key="2">
    <source>
        <dbReference type="Proteomes" id="UP000035800"/>
    </source>
</evidence>
<dbReference type="KEGG" id="lst:LSS_06989"/>
<sequence length="52" mass="6292">MWELPHFVTNLPDTWRRFLVRTPSKKIQNYAPFDSYLEPFSMRKKMFLATGV</sequence>
<gene>
    <name evidence="1" type="ORF">LSS_06989</name>
</gene>
<name>K8YAU7_9LEPT</name>
<organism evidence="1 2">
    <name type="scientific">Leptospira santarosai serovar Shermani str. LT 821</name>
    <dbReference type="NCBI Taxonomy" id="758847"/>
    <lineage>
        <taxon>Bacteria</taxon>
        <taxon>Pseudomonadati</taxon>
        <taxon>Spirochaetota</taxon>
        <taxon>Spirochaetia</taxon>
        <taxon>Leptospirales</taxon>
        <taxon>Leptospiraceae</taxon>
        <taxon>Leptospira</taxon>
    </lineage>
</organism>
<reference evidence="1 2" key="1">
    <citation type="journal article" date="2012" name="Gene">
        <title>Sequence of Leptospira santarosai serovar Shermani genome and prediction of virulence-associated genes.</title>
        <authorList>
            <person name="Chou L.F."/>
            <person name="Chen Y.T."/>
            <person name="Lu C.W."/>
            <person name="Ko Y.C."/>
            <person name="Tang C.Y."/>
            <person name="Pan M.J."/>
            <person name="Tian Y.C."/>
            <person name="Chiu C.H."/>
            <person name="Hung C.C."/>
            <person name="Yang C.W."/>
        </authorList>
    </citation>
    <scope>NUCLEOTIDE SEQUENCE [LARGE SCALE GENOMIC DNA]</scope>
    <source>
        <strain evidence="1">LT 821</strain>
    </source>
</reference>
<protein>
    <submittedName>
        <fullName evidence="1">Uncharacterized protein</fullName>
    </submittedName>
</protein>
<reference evidence="1 2" key="2">
    <citation type="journal article" date="2014" name="Emerg. Microbes Infect.">
        <title>Potential impact on kidney infection: a whole-genome analysis of Leptospira santarosai serovar Shermani.</title>
        <authorList>
            <person name="Chou L.F."/>
            <person name="Chen T.W."/>
            <person name="Ko Y.C."/>
            <person name="Pan M.J."/>
            <person name="Tian Y.C."/>
            <person name="Chiu C.H."/>
            <person name="Tang P."/>
            <person name="Hung C.C."/>
            <person name="Yang C.W."/>
        </authorList>
    </citation>
    <scope>NUCLEOTIDE SEQUENCE</scope>
    <source>
        <strain evidence="1 2">LT 821</strain>
    </source>
</reference>
<dbReference type="STRING" id="758847.LSS_06989"/>
<dbReference type="AlphaFoldDB" id="K8YAU7"/>